<proteinExistence type="predicted"/>
<dbReference type="RefSeq" id="WP_108956845.1">
    <property type="nucleotide sequence ID" value="NZ_BEVZ01000009.1"/>
</dbReference>
<organism evidence="4 5">
    <name type="scientific">Streptomyces fragilis</name>
    <dbReference type="NCBI Taxonomy" id="67301"/>
    <lineage>
        <taxon>Bacteria</taxon>
        <taxon>Bacillati</taxon>
        <taxon>Actinomycetota</taxon>
        <taxon>Actinomycetes</taxon>
        <taxon>Kitasatosporales</taxon>
        <taxon>Streptomycetaceae</taxon>
        <taxon>Streptomyces</taxon>
    </lineage>
</organism>
<evidence type="ECO:0000256" key="1">
    <source>
        <dbReference type="ARBA" id="ARBA00023125"/>
    </source>
</evidence>
<evidence type="ECO:0000313" key="4">
    <source>
        <dbReference type="EMBL" id="MEU3556291.1"/>
    </source>
</evidence>
<dbReference type="PROSITE" id="PS50977">
    <property type="entry name" value="HTH_TETR_2"/>
    <property type="match status" value="1"/>
</dbReference>
<keyword evidence="1 2" id="KW-0238">DNA-binding</keyword>
<reference evidence="4 5" key="1">
    <citation type="submission" date="2024-06" db="EMBL/GenBank/DDBJ databases">
        <title>The Natural Products Discovery Center: Release of the First 8490 Sequenced Strains for Exploring Actinobacteria Biosynthetic Diversity.</title>
        <authorList>
            <person name="Kalkreuter E."/>
            <person name="Kautsar S.A."/>
            <person name="Yang D."/>
            <person name="Bader C.D."/>
            <person name="Teijaro C.N."/>
            <person name="Fluegel L."/>
            <person name="Davis C.M."/>
            <person name="Simpson J.R."/>
            <person name="Lauterbach L."/>
            <person name="Steele A.D."/>
            <person name="Gui C."/>
            <person name="Meng S."/>
            <person name="Li G."/>
            <person name="Viehrig K."/>
            <person name="Ye F."/>
            <person name="Su P."/>
            <person name="Kiefer A.F."/>
            <person name="Nichols A."/>
            <person name="Cepeda A.J."/>
            <person name="Yan W."/>
            <person name="Fan B."/>
            <person name="Jiang Y."/>
            <person name="Adhikari A."/>
            <person name="Zheng C.-J."/>
            <person name="Schuster L."/>
            <person name="Cowan T.M."/>
            <person name="Smanski M.J."/>
            <person name="Chevrette M.G."/>
            <person name="De Carvalho L.P.S."/>
            <person name="Shen B."/>
        </authorList>
    </citation>
    <scope>NUCLEOTIDE SEQUENCE [LARGE SCALE GENOMIC DNA]</scope>
    <source>
        <strain evidence="4 5">NPDC038104</strain>
    </source>
</reference>
<dbReference type="SUPFAM" id="SSF46689">
    <property type="entry name" value="Homeodomain-like"/>
    <property type="match status" value="1"/>
</dbReference>
<evidence type="ECO:0000259" key="3">
    <source>
        <dbReference type="PROSITE" id="PS50977"/>
    </source>
</evidence>
<comment type="caution">
    <text evidence="4">The sequence shown here is derived from an EMBL/GenBank/DDBJ whole genome shotgun (WGS) entry which is preliminary data.</text>
</comment>
<dbReference type="PANTHER" id="PTHR30055">
    <property type="entry name" value="HTH-TYPE TRANSCRIPTIONAL REGULATOR RUTR"/>
    <property type="match status" value="1"/>
</dbReference>
<protein>
    <submittedName>
        <fullName evidence="4">TetR/AcrR family transcriptional regulator</fullName>
    </submittedName>
</protein>
<feature type="domain" description="HTH tetR-type" evidence="3">
    <location>
        <begin position="38"/>
        <end position="98"/>
    </location>
</feature>
<dbReference type="InterPro" id="IPR009057">
    <property type="entry name" value="Homeodomain-like_sf"/>
</dbReference>
<dbReference type="PRINTS" id="PR00455">
    <property type="entry name" value="HTHTETR"/>
</dbReference>
<gene>
    <name evidence="4" type="ORF">AB0E65_19080</name>
</gene>
<feature type="DNA-binding region" description="H-T-H motif" evidence="2">
    <location>
        <begin position="61"/>
        <end position="80"/>
    </location>
</feature>
<sequence>MDTAVPPPSGEPLTVVGPTTGVPADVAAASCGLRADAARNRARLLDAATRLLGEHGLAHLTMEAVAQAAGVGKGTVFRRFGDRTGLLFALLDHRERQFQTSFLSGPPPVGPGAPALERLHAFGPAVLHHEASHTELWLALQTDPLRALSSPPHQLRHTHLTHLLREHGTHGDVELLAHTLLAFLSTSLTHHLTVRCGMGLGRVEDAWHHLVARLTACS</sequence>
<dbReference type="Gene3D" id="1.10.357.10">
    <property type="entry name" value="Tetracycline Repressor, domain 2"/>
    <property type="match status" value="1"/>
</dbReference>
<dbReference type="PANTHER" id="PTHR30055:SF209">
    <property type="entry name" value="POSSIBLE TRANSCRIPTIONAL REGULATORY PROTEIN (PROBABLY TETR-FAMILY)"/>
    <property type="match status" value="1"/>
</dbReference>
<dbReference type="EMBL" id="JBEZUR010000030">
    <property type="protein sequence ID" value="MEU3556291.1"/>
    <property type="molecule type" value="Genomic_DNA"/>
</dbReference>
<dbReference type="InterPro" id="IPR001647">
    <property type="entry name" value="HTH_TetR"/>
</dbReference>
<name>A0ABV2YKN9_9ACTN</name>
<accession>A0ABV2YKN9</accession>
<dbReference type="InterPro" id="IPR050109">
    <property type="entry name" value="HTH-type_TetR-like_transc_reg"/>
</dbReference>
<dbReference type="Proteomes" id="UP001550850">
    <property type="component" value="Unassembled WGS sequence"/>
</dbReference>
<evidence type="ECO:0000313" key="5">
    <source>
        <dbReference type="Proteomes" id="UP001550850"/>
    </source>
</evidence>
<keyword evidence="5" id="KW-1185">Reference proteome</keyword>
<evidence type="ECO:0000256" key="2">
    <source>
        <dbReference type="PROSITE-ProRule" id="PRU00335"/>
    </source>
</evidence>
<dbReference type="Pfam" id="PF00440">
    <property type="entry name" value="TetR_N"/>
    <property type="match status" value="1"/>
</dbReference>